<name>A0A9P5AKH8_9HYPO</name>
<sequence length="440" mass="50158">MAPEPVKQLSDILDKLQSGPQSNEGFLPTEISYATEFDFPEGIKIALNEVGGGDIDLAADIRKEFYPMAKDLQDVVHQLANNINHVDDGILAQEVNKLGASNDTAPQIRLQKSLESLTSESSSDSSSENIARALECLRLLATQVTALMLARAKLASDGGGTRFDETLKRHEILLSPPYGPCGQVLSSNLDKIIHYYEDHKYQLDVLKQAYQSELDANKELIKDHGVKDWLDWSYDYLVQNRDQQFCARCTKYVKKDMGGPAITRDRIRDNGLASYVKDVQRAQVINGQVQYPDGILSDDKYRYYIEQAFKWTWNNPEHLPCGIKIMKYATKQESVRKAMLEEADHEHWRKPRYLGFKKLCRCQQNSYAAAAQLRDAIVKVLEYVFYRLDPIIKELTCCLEDMHGNVVAGDFHSAREDCDVFLKAHNELQSWRHSYDTMFS</sequence>
<dbReference type="OrthoDB" id="10367660at2759"/>
<evidence type="ECO:0000313" key="2">
    <source>
        <dbReference type="Proteomes" id="UP000730481"/>
    </source>
</evidence>
<organism evidence="1 2">
    <name type="scientific">Fusarium beomiforme</name>
    <dbReference type="NCBI Taxonomy" id="44412"/>
    <lineage>
        <taxon>Eukaryota</taxon>
        <taxon>Fungi</taxon>
        <taxon>Dikarya</taxon>
        <taxon>Ascomycota</taxon>
        <taxon>Pezizomycotina</taxon>
        <taxon>Sordariomycetes</taxon>
        <taxon>Hypocreomycetidae</taxon>
        <taxon>Hypocreales</taxon>
        <taxon>Nectriaceae</taxon>
        <taxon>Fusarium</taxon>
        <taxon>Fusarium burgessii species complex</taxon>
    </lineage>
</organism>
<dbReference type="EMBL" id="PVQB02000246">
    <property type="protein sequence ID" value="KAF4340174.1"/>
    <property type="molecule type" value="Genomic_DNA"/>
</dbReference>
<accession>A0A9P5AKH8</accession>
<reference evidence="1" key="1">
    <citation type="journal article" date="2017" name="Mycologia">
        <title>Fusarium algeriense, sp. nov., a novel toxigenic crown rot pathogen of durum wheat from Algeria is nested in the Fusarium burgessii species complex.</title>
        <authorList>
            <person name="Laraba I."/>
            <person name="Keddad A."/>
            <person name="Boureghda H."/>
            <person name="Abdallah N."/>
            <person name="Vaughan M.M."/>
            <person name="Proctor R.H."/>
            <person name="Busman M."/>
            <person name="O'Donnell K."/>
        </authorList>
    </citation>
    <scope>NUCLEOTIDE SEQUENCE</scope>
    <source>
        <strain evidence="1">NRRL 25174</strain>
    </source>
</reference>
<evidence type="ECO:0000313" key="1">
    <source>
        <dbReference type="EMBL" id="KAF4340174.1"/>
    </source>
</evidence>
<comment type="caution">
    <text evidence="1">The sequence shown here is derived from an EMBL/GenBank/DDBJ whole genome shotgun (WGS) entry which is preliminary data.</text>
</comment>
<keyword evidence="2" id="KW-1185">Reference proteome</keyword>
<reference evidence="1" key="2">
    <citation type="submission" date="2020-02" db="EMBL/GenBank/DDBJ databases">
        <title>Identification and distribution of gene clusters putatively required for synthesis of sphingolipid metabolism inhibitors in phylogenetically diverse species of the filamentous fungus Fusarium.</title>
        <authorList>
            <person name="Kim H.-S."/>
            <person name="Busman M."/>
            <person name="Brown D.W."/>
            <person name="Divon H."/>
            <person name="Uhlig S."/>
            <person name="Proctor R.H."/>
        </authorList>
    </citation>
    <scope>NUCLEOTIDE SEQUENCE</scope>
    <source>
        <strain evidence="1">NRRL 25174</strain>
    </source>
</reference>
<dbReference type="Proteomes" id="UP000730481">
    <property type="component" value="Unassembled WGS sequence"/>
</dbReference>
<proteinExistence type="predicted"/>
<protein>
    <submittedName>
        <fullName evidence="1">Uncharacterized protein</fullName>
    </submittedName>
</protein>
<dbReference type="AlphaFoldDB" id="A0A9P5AKH8"/>
<gene>
    <name evidence="1" type="ORF">FBEOM_5871</name>
</gene>